<evidence type="ECO:0000313" key="3">
    <source>
        <dbReference type="EMBL" id="QHN66135.1"/>
    </source>
</evidence>
<keyword evidence="4" id="KW-1185">Reference proteome</keyword>
<sequence>MLITLWAKAEEIKRPNPLLKDEKAVEILEQVDYDFTKFKKSVMSQVGVCIRASLIDKEANEFIKKNPDAVVIQLGAGLDARYERLGAPEVTHWYELDVPESIELRKRFFNESAHHTFLAMSLFDYRWIDIVKAHQKPVLIILEGVLMYFPKNEVEAFFQKVCQEFEEATVLLDILAYVFVKQAKHHDTVSKVGDGNVPEFKWSELFTREMEKWNPKIHLEKEYYMSDYDQKRFPFIFRMLYKIPLFYRKFNQRIIRLRIS</sequence>
<dbReference type="OrthoDB" id="9800233at2"/>
<evidence type="ECO:0000256" key="2">
    <source>
        <dbReference type="ARBA" id="ARBA00022679"/>
    </source>
</evidence>
<dbReference type="InterPro" id="IPR007213">
    <property type="entry name" value="Ppm1/Ppm2/Tcmp"/>
</dbReference>
<dbReference type="Pfam" id="PF04072">
    <property type="entry name" value="LCM"/>
    <property type="match status" value="1"/>
</dbReference>
<dbReference type="PANTHER" id="PTHR43619">
    <property type="entry name" value="S-ADENOSYL-L-METHIONINE-DEPENDENT METHYLTRANSFERASE YKTD-RELATED"/>
    <property type="match status" value="1"/>
</dbReference>
<proteinExistence type="predicted"/>
<dbReference type="GO" id="GO:0008168">
    <property type="term" value="F:methyltransferase activity"/>
    <property type="evidence" value="ECO:0007669"/>
    <property type="project" value="UniProtKB-KW"/>
</dbReference>
<dbReference type="InterPro" id="IPR016874">
    <property type="entry name" value="TcmP-like"/>
</dbReference>
<dbReference type="Proteomes" id="UP000464318">
    <property type="component" value="Chromosome"/>
</dbReference>
<gene>
    <name evidence="3" type="ORF">DBX24_06790</name>
</gene>
<dbReference type="SUPFAM" id="SSF53335">
    <property type="entry name" value="S-adenosyl-L-methionine-dependent methyltransferases"/>
    <property type="match status" value="1"/>
</dbReference>
<keyword evidence="2 3" id="KW-0808">Transferase</keyword>
<evidence type="ECO:0000256" key="1">
    <source>
        <dbReference type="ARBA" id="ARBA00022603"/>
    </source>
</evidence>
<dbReference type="InterPro" id="IPR029063">
    <property type="entry name" value="SAM-dependent_MTases_sf"/>
</dbReference>
<evidence type="ECO:0000313" key="4">
    <source>
        <dbReference type="Proteomes" id="UP000464318"/>
    </source>
</evidence>
<dbReference type="KEGG" id="bcad:DBX24_06790"/>
<name>A0A6P1QWH4_9FLAO</name>
<keyword evidence="1 3" id="KW-0489">Methyltransferase</keyword>
<reference evidence="3 4" key="1">
    <citation type="submission" date="2018-04" db="EMBL/GenBank/DDBJ databases">
        <title>Characteristic and Complete Genome Sequencing of A Novel Member of Infective Endocarditis Causative Bacteria: Bergeyella cardium QL-PH.</title>
        <authorList>
            <person name="Pan H."/>
            <person name="Sun E."/>
            <person name="Zhang Y."/>
        </authorList>
    </citation>
    <scope>NUCLEOTIDE SEQUENCE [LARGE SCALE GENOMIC DNA]</scope>
    <source>
        <strain evidence="3 4">HPQL</strain>
    </source>
</reference>
<dbReference type="GO" id="GO:0032259">
    <property type="term" value="P:methylation"/>
    <property type="evidence" value="ECO:0007669"/>
    <property type="project" value="UniProtKB-KW"/>
</dbReference>
<organism evidence="3 4">
    <name type="scientific">Bergeyella cardium</name>
    <dbReference type="NCBI Taxonomy" id="1585976"/>
    <lineage>
        <taxon>Bacteria</taxon>
        <taxon>Pseudomonadati</taxon>
        <taxon>Bacteroidota</taxon>
        <taxon>Flavobacteriia</taxon>
        <taxon>Flavobacteriales</taxon>
        <taxon>Weeksellaceae</taxon>
        <taxon>Bergeyella</taxon>
    </lineage>
</organism>
<dbReference type="PIRSF" id="PIRSF028177">
    <property type="entry name" value="Polyketide_synth_Omtfrase_TcmP"/>
    <property type="match status" value="1"/>
</dbReference>
<dbReference type="PANTHER" id="PTHR43619:SF2">
    <property type="entry name" value="S-ADENOSYL-L-METHIONINE-DEPENDENT METHYLTRANSFERASES SUPERFAMILY PROTEIN"/>
    <property type="match status" value="1"/>
</dbReference>
<dbReference type="AlphaFoldDB" id="A0A6P1QWH4"/>
<protein>
    <submittedName>
        <fullName evidence="3">Class I SAM-dependent methyltransferase</fullName>
    </submittedName>
</protein>
<dbReference type="Gene3D" id="3.40.50.150">
    <property type="entry name" value="Vaccinia Virus protein VP39"/>
    <property type="match status" value="1"/>
</dbReference>
<dbReference type="EMBL" id="CP029149">
    <property type="protein sequence ID" value="QHN66135.1"/>
    <property type="molecule type" value="Genomic_DNA"/>
</dbReference>
<accession>A0A6P1QWH4</accession>